<dbReference type="AlphaFoldDB" id="A0A2W4VU38"/>
<reference evidence="2 3" key="2">
    <citation type="submission" date="2018-06" db="EMBL/GenBank/DDBJ databases">
        <title>Metagenomic assembly of (sub)arctic Cyanobacteria and their associated microbiome from non-axenic cultures.</title>
        <authorList>
            <person name="Baurain D."/>
        </authorList>
    </citation>
    <scope>NUCLEOTIDE SEQUENCE [LARGE SCALE GENOMIC DNA]</scope>
    <source>
        <strain evidence="2">ULC129bin1</strain>
    </source>
</reference>
<keyword evidence="1" id="KW-1133">Transmembrane helix</keyword>
<feature type="non-terminal residue" evidence="2">
    <location>
        <position position="1"/>
    </location>
</feature>
<comment type="caution">
    <text evidence="2">The sequence shown here is derived from an EMBL/GenBank/DDBJ whole genome shotgun (WGS) entry which is preliminary data.</text>
</comment>
<sequence length="69" mass="7816">KAKPICHIAFERCVTPSGFIKVLISNPHLQVSQDFTYFTELTILSASTVVATFVNCMYTNSYVFFLFSK</sequence>
<accession>A0A2W4VU38</accession>
<organism evidence="2 3">
    <name type="scientific">Leptolyngbya foveolarum</name>
    <dbReference type="NCBI Taxonomy" id="47253"/>
    <lineage>
        <taxon>Bacteria</taxon>
        <taxon>Bacillati</taxon>
        <taxon>Cyanobacteriota</taxon>
        <taxon>Cyanophyceae</taxon>
        <taxon>Leptolyngbyales</taxon>
        <taxon>Leptolyngbyaceae</taxon>
        <taxon>Leptolyngbya group</taxon>
        <taxon>Leptolyngbya</taxon>
    </lineage>
</organism>
<reference evidence="3" key="1">
    <citation type="submission" date="2018-04" db="EMBL/GenBank/DDBJ databases">
        <authorList>
            <person name="Cornet L."/>
        </authorList>
    </citation>
    <scope>NUCLEOTIDE SEQUENCE [LARGE SCALE GENOMIC DNA]</scope>
</reference>
<protein>
    <submittedName>
        <fullName evidence="2">Uncharacterized protein</fullName>
    </submittedName>
</protein>
<gene>
    <name evidence="2" type="ORF">DCF25_16335</name>
</gene>
<evidence type="ECO:0000256" key="1">
    <source>
        <dbReference type="SAM" id="Phobius"/>
    </source>
</evidence>
<dbReference type="EMBL" id="QBMC01000130">
    <property type="protein sequence ID" value="PZO13245.1"/>
    <property type="molecule type" value="Genomic_DNA"/>
</dbReference>
<dbReference type="Proteomes" id="UP000249354">
    <property type="component" value="Unassembled WGS sequence"/>
</dbReference>
<keyword evidence="1" id="KW-0472">Membrane</keyword>
<name>A0A2W4VU38_9CYAN</name>
<proteinExistence type="predicted"/>
<evidence type="ECO:0000313" key="2">
    <source>
        <dbReference type="EMBL" id="PZO13245.1"/>
    </source>
</evidence>
<feature type="transmembrane region" description="Helical" evidence="1">
    <location>
        <begin position="43"/>
        <end position="67"/>
    </location>
</feature>
<evidence type="ECO:0000313" key="3">
    <source>
        <dbReference type="Proteomes" id="UP000249354"/>
    </source>
</evidence>
<keyword evidence="1" id="KW-0812">Transmembrane</keyword>